<dbReference type="InterPro" id="IPR013783">
    <property type="entry name" value="Ig-like_fold"/>
</dbReference>
<feature type="non-terminal residue" evidence="1">
    <location>
        <position position="1"/>
    </location>
</feature>
<evidence type="ECO:0008006" key="3">
    <source>
        <dbReference type="Google" id="ProtNLM"/>
    </source>
</evidence>
<reference evidence="1" key="1">
    <citation type="submission" date="2021-10" db="EMBL/GenBank/DDBJ databases">
        <title>Tamlana sargassums sp. nov., and Tamlana laminarinivorans sp. nov., two new bacteria isolated from the brown alga.</title>
        <authorList>
            <person name="Li J."/>
        </authorList>
    </citation>
    <scope>NUCLEOTIDE SEQUENCE</scope>
    <source>
        <strain evidence="1">62-3</strain>
    </source>
</reference>
<name>A0A9X1L8N4_9FLAO</name>
<dbReference type="Gene3D" id="2.60.40.10">
    <property type="entry name" value="Immunoglobulins"/>
    <property type="match status" value="1"/>
</dbReference>
<comment type="caution">
    <text evidence="1">The sequence shown here is derived from an EMBL/GenBank/DDBJ whole genome shotgun (WGS) entry which is preliminary data.</text>
</comment>
<organism evidence="1 2">
    <name type="scientific">Neotamlana sargassicola</name>
    <dbReference type="NCBI Taxonomy" id="2883125"/>
    <lineage>
        <taxon>Bacteria</taxon>
        <taxon>Pseudomonadati</taxon>
        <taxon>Bacteroidota</taxon>
        <taxon>Flavobacteriia</taxon>
        <taxon>Flavobacteriales</taxon>
        <taxon>Flavobacteriaceae</taxon>
        <taxon>Neotamlana</taxon>
    </lineage>
</organism>
<proteinExistence type="predicted"/>
<evidence type="ECO:0000313" key="2">
    <source>
        <dbReference type="Proteomes" id="UP001139286"/>
    </source>
</evidence>
<gene>
    <name evidence="1" type="ORF">LG651_15655</name>
</gene>
<dbReference type="Proteomes" id="UP001139286">
    <property type="component" value="Unassembled WGS sequence"/>
</dbReference>
<feature type="non-terminal residue" evidence="1">
    <location>
        <position position="305"/>
    </location>
</feature>
<accession>A0A9X1L8N4</accession>
<dbReference type="EMBL" id="JAJAPX010000016">
    <property type="protein sequence ID" value="MCB4809689.1"/>
    <property type="molecule type" value="Genomic_DNA"/>
</dbReference>
<sequence>TELNNWLNSNGGAAASDACSANITWSNDYNAISDECGQTGTATVTFTATDECGNATTTTATFTIEDNTAPSIDSQASDLTVECDGSGNTTELNNWLNSNGGAAASDACSTITWSNDYNAISDECGQTGAATVTFTATDECGNATTTTATFTIEDNTPPTIDTQASNITVECDGNGNNTQIQDWLNNNGGAVASDACSNITWTNNYDGTASDCANAISVTFTATDECGNATSTTATYAIQDTVAPTIDTTASDLTVECDGNGNTTDLNNWLASNAGASASDDCASITWSNDFNALSDDCGLTGAAT</sequence>
<protein>
    <recommendedName>
        <fullName evidence="3">HYR domain-containing protein</fullName>
    </recommendedName>
</protein>
<dbReference type="AlphaFoldDB" id="A0A9X1L8N4"/>
<evidence type="ECO:0000313" key="1">
    <source>
        <dbReference type="EMBL" id="MCB4809689.1"/>
    </source>
</evidence>
<keyword evidence="2" id="KW-1185">Reference proteome</keyword>